<evidence type="ECO:0000313" key="2">
    <source>
        <dbReference type="EMBL" id="OMJ91606.1"/>
    </source>
</evidence>
<comment type="caution">
    <text evidence="2">The sequence shown here is derived from an EMBL/GenBank/DDBJ whole genome shotgun (WGS) entry which is preliminary data.</text>
</comment>
<feature type="transmembrane region" description="Helical" evidence="1">
    <location>
        <begin position="15"/>
        <end position="35"/>
    </location>
</feature>
<protein>
    <recommendedName>
        <fullName evidence="4">Major facilitator superfamily associated domain-containing protein</fullName>
    </recommendedName>
</protein>
<keyword evidence="1" id="KW-1133">Transmembrane helix</keyword>
<proteinExistence type="predicted"/>
<gene>
    <name evidence="2" type="ORF">SteCoe_5868</name>
</gene>
<dbReference type="OrthoDB" id="410267at2759"/>
<keyword evidence="3" id="KW-1185">Reference proteome</keyword>
<dbReference type="InterPro" id="IPR036259">
    <property type="entry name" value="MFS_trans_sf"/>
</dbReference>
<keyword evidence="1" id="KW-0812">Transmembrane</keyword>
<organism evidence="2 3">
    <name type="scientific">Stentor coeruleus</name>
    <dbReference type="NCBI Taxonomy" id="5963"/>
    <lineage>
        <taxon>Eukaryota</taxon>
        <taxon>Sar</taxon>
        <taxon>Alveolata</taxon>
        <taxon>Ciliophora</taxon>
        <taxon>Postciliodesmatophora</taxon>
        <taxon>Heterotrichea</taxon>
        <taxon>Heterotrichida</taxon>
        <taxon>Stentoridae</taxon>
        <taxon>Stentor</taxon>
    </lineage>
</organism>
<dbReference type="SUPFAM" id="SSF103473">
    <property type="entry name" value="MFS general substrate transporter"/>
    <property type="match status" value="1"/>
</dbReference>
<feature type="transmembrane region" description="Helical" evidence="1">
    <location>
        <begin position="148"/>
        <end position="168"/>
    </location>
</feature>
<keyword evidence="1" id="KW-0472">Membrane</keyword>
<feature type="transmembrane region" description="Helical" evidence="1">
    <location>
        <begin position="116"/>
        <end position="136"/>
    </location>
</feature>
<feature type="transmembrane region" description="Helical" evidence="1">
    <location>
        <begin position="72"/>
        <end position="91"/>
    </location>
</feature>
<accession>A0A1R2CRH3</accession>
<dbReference type="AlphaFoldDB" id="A0A1R2CRH3"/>
<name>A0A1R2CRH3_9CILI</name>
<evidence type="ECO:0008006" key="4">
    <source>
        <dbReference type="Google" id="ProtNLM"/>
    </source>
</evidence>
<dbReference type="EMBL" id="MPUH01000078">
    <property type="protein sequence ID" value="OMJ91606.1"/>
    <property type="molecule type" value="Genomic_DNA"/>
</dbReference>
<dbReference type="Proteomes" id="UP000187209">
    <property type="component" value="Unassembled WGS sequence"/>
</dbReference>
<feature type="transmembrane region" description="Helical" evidence="1">
    <location>
        <begin position="203"/>
        <end position="226"/>
    </location>
</feature>
<sequence>MWIGLRKVSPEKRGIATGIGLSSFAHAPFIFGYIFSCIINPDNKPPTRTIIYGDEKLKLFDKDVFSRLPMTIRYLSLILLILGIFAAVIMYDKSLNTSKITHTITFKQLFKEYKSWYLLALNFLKMLFFMFIIYVYKTVGLLYIDYEYLLSYIGGAGFLSAAILRVFIGRAHDKYPWHKINFITTLLELIIIQVYYYTLPYRALYAISTILLIGISGTSYLCLWILCDMVFPKDKWVFSFVSLGGVIATFMAFIVFAFIFYPVRII</sequence>
<feature type="transmembrane region" description="Helical" evidence="1">
    <location>
        <begin position="180"/>
        <end position="197"/>
    </location>
</feature>
<evidence type="ECO:0000256" key="1">
    <source>
        <dbReference type="SAM" id="Phobius"/>
    </source>
</evidence>
<evidence type="ECO:0000313" key="3">
    <source>
        <dbReference type="Proteomes" id="UP000187209"/>
    </source>
</evidence>
<reference evidence="2 3" key="1">
    <citation type="submission" date="2016-11" db="EMBL/GenBank/DDBJ databases">
        <title>The macronuclear genome of Stentor coeruleus: a giant cell with tiny introns.</title>
        <authorList>
            <person name="Slabodnick M."/>
            <person name="Ruby J.G."/>
            <person name="Reiff S.B."/>
            <person name="Swart E.C."/>
            <person name="Gosai S."/>
            <person name="Prabakaran S."/>
            <person name="Witkowska E."/>
            <person name="Larue G.E."/>
            <person name="Fisher S."/>
            <person name="Freeman R.M."/>
            <person name="Gunawardena J."/>
            <person name="Chu W."/>
            <person name="Stover N.A."/>
            <person name="Gregory B.D."/>
            <person name="Nowacki M."/>
            <person name="Derisi J."/>
            <person name="Roy S.W."/>
            <person name="Marshall W.F."/>
            <person name="Sood P."/>
        </authorList>
    </citation>
    <scope>NUCLEOTIDE SEQUENCE [LARGE SCALE GENOMIC DNA]</scope>
    <source>
        <strain evidence="2">WM001</strain>
    </source>
</reference>
<feature type="transmembrane region" description="Helical" evidence="1">
    <location>
        <begin position="238"/>
        <end position="261"/>
    </location>
</feature>